<dbReference type="InterPro" id="IPR002347">
    <property type="entry name" value="SDR_fam"/>
</dbReference>
<dbReference type="InterPro" id="IPR036291">
    <property type="entry name" value="NAD(P)-bd_dom_sf"/>
</dbReference>
<comment type="similarity">
    <text evidence="2">Belongs to the short-chain dehydrogenases/reductases (SDR) family.</text>
</comment>
<dbReference type="Pfam" id="PF00106">
    <property type="entry name" value="adh_short"/>
    <property type="match status" value="1"/>
</dbReference>
<evidence type="ECO:0000313" key="4">
    <source>
        <dbReference type="Proteomes" id="UP000778578"/>
    </source>
</evidence>
<dbReference type="Gene3D" id="3.40.50.720">
    <property type="entry name" value="NAD(P)-binding Rossmann-like Domain"/>
    <property type="match status" value="1"/>
</dbReference>
<dbReference type="RefSeq" id="WP_222961432.1">
    <property type="nucleotide sequence ID" value="NZ_JAINZZ010000005.1"/>
</dbReference>
<name>A0ABS7Q5J8_9ACTN</name>
<evidence type="ECO:0000313" key="3">
    <source>
        <dbReference type="EMBL" id="MBY8877277.1"/>
    </source>
</evidence>
<dbReference type="PRINTS" id="PR00081">
    <property type="entry name" value="GDHRDH"/>
</dbReference>
<protein>
    <submittedName>
        <fullName evidence="3">SDR family NAD(P)-dependent oxidoreductase</fullName>
    </submittedName>
</protein>
<dbReference type="PRINTS" id="PR00080">
    <property type="entry name" value="SDRFAMILY"/>
</dbReference>
<keyword evidence="4" id="KW-1185">Reference proteome</keyword>
<dbReference type="PANTHER" id="PTHR43157">
    <property type="entry name" value="PHOSPHATIDYLINOSITOL-GLYCAN BIOSYNTHESIS CLASS F PROTEIN-RELATED"/>
    <property type="match status" value="1"/>
</dbReference>
<reference evidence="3 4" key="1">
    <citation type="submission" date="2021-08" db="EMBL/GenBank/DDBJ databases">
        <title>WGS of actinomycetes from Thailand.</title>
        <authorList>
            <person name="Thawai C."/>
        </authorList>
    </citation>
    <scope>NUCLEOTIDE SEQUENCE [LARGE SCALE GENOMIC DNA]</scope>
    <source>
        <strain evidence="3 4">PLK6-54</strain>
    </source>
</reference>
<organism evidence="3 4">
    <name type="scientific">Actinacidiphila acidipaludis</name>
    <dbReference type="NCBI Taxonomy" id="2873382"/>
    <lineage>
        <taxon>Bacteria</taxon>
        <taxon>Bacillati</taxon>
        <taxon>Actinomycetota</taxon>
        <taxon>Actinomycetes</taxon>
        <taxon>Kitasatosporales</taxon>
        <taxon>Streptomycetaceae</taxon>
        <taxon>Actinacidiphila</taxon>
    </lineage>
</organism>
<sequence>MTDNTPTVMITGATAGLGRALARDLVAGGRRVLVHGRDGERVARLAAELGPRAVPCTADLSSLDEVERLAAEVRGLTPRLDVLVNNAAVGFGPPGQTRQTSHDGHELRFAVNYLAPVVLTRALLPLLTATAPARVLNVGSVGQAPFDPAEAPYYDAYQGVTAYRRSKLALAAFTFDLAEELRGTGVTVNCLHPAGFMDTSMVRESGVRPHSTVAQGAAPALRLITDPALTDVTGEFFDGFFPGRARPEAYDPGFISRLRSVTDQVTGRVEIPDGVCPYTFRSAQGVLPLAGAAANGSLPVGGGVTFRLKGAS</sequence>
<dbReference type="EMBL" id="JAINZZ010000005">
    <property type="protein sequence ID" value="MBY8877277.1"/>
    <property type="molecule type" value="Genomic_DNA"/>
</dbReference>
<gene>
    <name evidence="3" type="ORF">K7862_06415</name>
</gene>
<evidence type="ECO:0000256" key="1">
    <source>
        <dbReference type="ARBA" id="ARBA00023002"/>
    </source>
</evidence>
<dbReference type="Proteomes" id="UP000778578">
    <property type="component" value="Unassembled WGS sequence"/>
</dbReference>
<dbReference type="SUPFAM" id="SSF51735">
    <property type="entry name" value="NAD(P)-binding Rossmann-fold domains"/>
    <property type="match status" value="1"/>
</dbReference>
<proteinExistence type="inferred from homology"/>
<evidence type="ECO:0000256" key="2">
    <source>
        <dbReference type="RuleBase" id="RU000363"/>
    </source>
</evidence>
<keyword evidence="1" id="KW-0560">Oxidoreductase</keyword>
<accession>A0ABS7Q5J8</accession>
<comment type="caution">
    <text evidence="3">The sequence shown here is derived from an EMBL/GenBank/DDBJ whole genome shotgun (WGS) entry which is preliminary data.</text>
</comment>
<dbReference type="PANTHER" id="PTHR43157:SF31">
    <property type="entry name" value="PHOSPHATIDYLINOSITOL-GLYCAN BIOSYNTHESIS CLASS F PROTEIN"/>
    <property type="match status" value="1"/>
</dbReference>